<protein>
    <submittedName>
        <fullName evidence="8">Uncharacterized membrane protein YeaQ/YmgE, transglycosylase-associated protein family</fullName>
    </submittedName>
</protein>
<keyword evidence="6 7" id="KW-0472">Membrane</keyword>
<organism evidence="8 9">
    <name type="scientific">Branchiibius hedensis</name>
    <dbReference type="NCBI Taxonomy" id="672460"/>
    <lineage>
        <taxon>Bacteria</taxon>
        <taxon>Bacillati</taxon>
        <taxon>Actinomycetota</taxon>
        <taxon>Actinomycetes</taxon>
        <taxon>Micrococcales</taxon>
        <taxon>Dermacoccaceae</taxon>
        <taxon>Branchiibius</taxon>
    </lineage>
</organism>
<dbReference type="PANTHER" id="PTHR33884:SF3">
    <property type="entry name" value="UPF0410 PROTEIN YMGE"/>
    <property type="match status" value="1"/>
</dbReference>
<keyword evidence="3" id="KW-1003">Cell membrane</keyword>
<proteinExistence type="inferred from homology"/>
<gene>
    <name evidence="8" type="ORF">SAMN04489750_0417</name>
</gene>
<comment type="similarity">
    <text evidence="2">Belongs to the UPF0410 family.</text>
</comment>
<feature type="transmembrane region" description="Helical" evidence="7">
    <location>
        <begin position="12"/>
        <end position="35"/>
    </location>
</feature>
<evidence type="ECO:0000313" key="9">
    <source>
        <dbReference type="Proteomes" id="UP000250028"/>
    </source>
</evidence>
<dbReference type="Proteomes" id="UP000250028">
    <property type="component" value="Unassembled WGS sequence"/>
</dbReference>
<evidence type="ECO:0000256" key="5">
    <source>
        <dbReference type="ARBA" id="ARBA00022989"/>
    </source>
</evidence>
<dbReference type="AlphaFoldDB" id="A0A2Y8ZP49"/>
<dbReference type="EMBL" id="UESZ01000001">
    <property type="protein sequence ID" value="SSA33146.1"/>
    <property type="molecule type" value="Genomic_DNA"/>
</dbReference>
<reference evidence="9" key="1">
    <citation type="submission" date="2016-10" db="EMBL/GenBank/DDBJ databases">
        <authorList>
            <person name="Varghese N."/>
            <person name="Submissions S."/>
        </authorList>
    </citation>
    <scope>NUCLEOTIDE SEQUENCE [LARGE SCALE GENOMIC DNA]</scope>
    <source>
        <strain evidence="9">DSM 22951</strain>
    </source>
</reference>
<evidence type="ECO:0000256" key="7">
    <source>
        <dbReference type="SAM" id="Phobius"/>
    </source>
</evidence>
<feature type="transmembrane region" description="Helical" evidence="7">
    <location>
        <begin position="73"/>
        <end position="93"/>
    </location>
</feature>
<keyword evidence="9" id="KW-1185">Reference proteome</keyword>
<dbReference type="GO" id="GO:0005886">
    <property type="term" value="C:plasma membrane"/>
    <property type="evidence" value="ECO:0007669"/>
    <property type="project" value="UniProtKB-SubCell"/>
</dbReference>
<comment type="subcellular location">
    <subcellularLocation>
        <location evidence="1">Cell membrane</location>
        <topology evidence="1">Multi-pass membrane protein</topology>
    </subcellularLocation>
</comment>
<evidence type="ECO:0000313" key="8">
    <source>
        <dbReference type="EMBL" id="SSA33146.1"/>
    </source>
</evidence>
<evidence type="ECO:0000256" key="4">
    <source>
        <dbReference type="ARBA" id="ARBA00022692"/>
    </source>
</evidence>
<feature type="transmembrane region" description="Helical" evidence="7">
    <location>
        <begin position="47"/>
        <end position="67"/>
    </location>
</feature>
<evidence type="ECO:0000256" key="1">
    <source>
        <dbReference type="ARBA" id="ARBA00004651"/>
    </source>
</evidence>
<dbReference type="InterPro" id="IPR037294">
    <property type="entry name" value="ABC_BtuC-like"/>
</dbReference>
<sequence length="102" mass="10871">MRNGAHPADRSHVMLASILGSLIVGAVVGILARLIRHDENNLSMLETVLIGIVSSFIVGLILGLTTYKNSNGGIPWIAWGLSLVAAIILIPVYEQVRGRSKA</sequence>
<keyword evidence="5 7" id="KW-1133">Transmembrane helix</keyword>
<keyword evidence="4 7" id="KW-0812">Transmembrane</keyword>
<dbReference type="InterPro" id="IPR007341">
    <property type="entry name" value="Transgly_assoc"/>
</dbReference>
<name>A0A2Y8ZP49_9MICO</name>
<evidence type="ECO:0000256" key="2">
    <source>
        <dbReference type="ARBA" id="ARBA00011006"/>
    </source>
</evidence>
<dbReference type="SUPFAM" id="SSF81345">
    <property type="entry name" value="ABC transporter involved in vitamin B12 uptake, BtuC"/>
    <property type="match status" value="1"/>
</dbReference>
<evidence type="ECO:0000256" key="3">
    <source>
        <dbReference type="ARBA" id="ARBA00022475"/>
    </source>
</evidence>
<dbReference type="PANTHER" id="PTHR33884">
    <property type="entry name" value="UPF0410 PROTEIN YMGE"/>
    <property type="match status" value="1"/>
</dbReference>
<accession>A0A2Y8ZP49</accession>
<evidence type="ECO:0000256" key="6">
    <source>
        <dbReference type="ARBA" id="ARBA00023136"/>
    </source>
</evidence>